<reference evidence="2 3" key="1">
    <citation type="journal article" date="2013" name="J. Bacteriol.">
        <title>Roles of HynAB and Ech, the only two hydrogenases found in the model sulfate reducer Desulfovibrio gigas.</title>
        <authorList>
            <person name="Morais-Silva F.O."/>
            <person name="Santos C.I."/>
            <person name="Rodrigues R."/>
            <person name="Pereira I.A."/>
            <person name="Rodrigues-Pousada C."/>
        </authorList>
    </citation>
    <scope>NUCLEOTIDE SEQUENCE [LARGE SCALE GENOMIC DNA]</scope>
    <source>
        <strain evidence="3">ATCC 19364 / DSM 1382 / NCIMB 9332 / VKM B-1759</strain>
    </source>
</reference>
<keyword evidence="3" id="KW-1185">Reference proteome</keyword>
<name>T2GDT7_MEGG1</name>
<sequence length="362" mass="41247">MDLKSFKNDDSALLARVERTLDARRKAGLDGLVGGLEGVLIVVEPDRLAPAVEELLQVTGLEFRDAFADDAFQTCLLGQEGNVDFLVRVRTAGENPFGSLNLHPKTSHLPNTRLETFVYKCMDLERYVAIQKTRGVAFLTPDIIRTPSYSFIQTTPSAFTGNSLGFIQWHEAEGQWRTPQCRALDLAFTKPEHPWLRNIFELDHTATRVKAEERDDAIIEFLERTGYNFAFAVYVESFNSITNVARLTMDDYAQVFTSGIKPFESLETSGPTEKFIHNYGKRVHHLAFRTENIEHTYEMLGKDGLEYMVELVGSREEGLRQTFTWPSKHTFLVNEYIQRYDGFDGFFTKSNVTALTRATEKQ</sequence>
<dbReference type="eggNOG" id="COG3185">
    <property type="taxonomic scope" value="Bacteria"/>
</dbReference>
<reference evidence="3" key="2">
    <citation type="submission" date="2013-07" db="EMBL/GenBank/DDBJ databases">
        <authorList>
            <person name="Morais-Silva F.O."/>
            <person name="Rezende A.M."/>
            <person name="Pimentel C."/>
            <person name="Resende D.M."/>
            <person name="Santos C.I."/>
            <person name="Clemente C."/>
            <person name="de Oliveira L.M."/>
            <person name="da Silva S.M."/>
            <person name="Costa D.A."/>
            <person name="Varela-Raposo A."/>
            <person name="Horacio E.C.A."/>
            <person name="Matos M."/>
            <person name="Flores O."/>
            <person name="Ruiz J.C."/>
            <person name="Rodrigues-Pousada C."/>
        </authorList>
    </citation>
    <scope>NUCLEOTIDE SEQUENCE [LARGE SCALE GENOMIC DNA]</scope>
    <source>
        <strain evidence="3">ATCC 19364 / DSM 1382 / NCIMB 9332 / VKM B-1759</strain>
    </source>
</reference>
<accession>T2GDT7</accession>
<dbReference type="PROSITE" id="PS51819">
    <property type="entry name" value="VOC"/>
    <property type="match status" value="1"/>
</dbReference>
<organism evidence="2 3">
    <name type="scientific">Megalodesulfovibrio gigas (strain ATCC 19364 / DSM 1382 / NCIMB 9332 / VKM B-1759)</name>
    <name type="common">Desulfovibrio gigas</name>
    <dbReference type="NCBI Taxonomy" id="1121448"/>
    <lineage>
        <taxon>Bacteria</taxon>
        <taxon>Pseudomonadati</taxon>
        <taxon>Thermodesulfobacteriota</taxon>
        <taxon>Desulfovibrionia</taxon>
        <taxon>Desulfovibrionales</taxon>
        <taxon>Desulfovibrionaceae</taxon>
        <taxon>Megalodesulfovibrio</taxon>
    </lineage>
</organism>
<dbReference type="Proteomes" id="UP000016587">
    <property type="component" value="Chromosome"/>
</dbReference>
<evidence type="ECO:0000313" key="2">
    <source>
        <dbReference type="EMBL" id="AGW14344.1"/>
    </source>
</evidence>
<dbReference type="PATRIC" id="fig|1121448.10.peg.2564"/>
<gene>
    <name evidence="2" type="ORF">DGI_2613</name>
</gene>
<dbReference type="OrthoDB" id="9788468at2"/>
<proteinExistence type="predicted"/>
<feature type="domain" description="VOC" evidence="1">
    <location>
        <begin position="201"/>
        <end position="339"/>
    </location>
</feature>
<evidence type="ECO:0000313" key="3">
    <source>
        <dbReference type="Proteomes" id="UP000016587"/>
    </source>
</evidence>
<dbReference type="STRING" id="1121448.DGI_2613"/>
<evidence type="ECO:0000259" key="1">
    <source>
        <dbReference type="PROSITE" id="PS51819"/>
    </source>
</evidence>
<dbReference type="AlphaFoldDB" id="T2GDT7"/>
<dbReference type="EMBL" id="CP006585">
    <property type="protein sequence ID" value="AGW14344.1"/>
    <property type="molecule type" value="Genomic_DNA"/>
</dbReference>
<dbReference type="HOGENOM" id="CLU_677576_0_0_7"/>
<protein>
    <recommendedName>
        <fullName evidence="1">VOC domain-containing protein</fullName>
    </recommendedName>
</protein>
<dbReference type="SUPFAM" id="SSF54593">
    <property type="entry name" value="Glyoxalase/Bleomycin resistance protein/Dihydroxybiphenyl dioxygenase"/>
    <property type="match status" value="1"/>
</dbReference>
<dbReference type="RefSeq" id="WP_021761353.1">
    <property type="nucleotide sequence ID" value="NC_022444.1"/>
</dbReference>
<dbReference type="KEGG" id="dgg:DGI_2613"/>
<dbReference type="InterPro" id="IPR037523">
    <property type="entry name" value="VOC_core"/>
</dbReference>
<dbReference type="Gene3D" id="3.10.180.10">
    <property type="entry name" value="2,3-Dihydroxybiphenyl 1,2-Dioxygenase, domain 1"/>
    <property type="match status" value="1"/>
</dbReference>
<dbReference type="InterPro" id="IPR029068">
    <property type="entry name" value="Glyas_Bleomycin-R_OHBP_Dase"/>
</dbReference>